<organism evidence="5 6">
    <name type="scientific">Fructobacillus papyrifericola</name>
    <dbReference type="NCBI Taxonomy" id="2713172"/>
    <lineage>
        <taxon>Bacteria</taxon>
        <taxon>Bacillati</taxon>
        <taxon>Bacillota</taxon>
        <taxon>Bacilli</taxon>
        <taxon>Lactobacillales</taxon>
        <taxon>Lactobacillaceae</taxon>
        <taxon>Fructobacillus</taxon>
    </lineage>
</organism>
<dbReference type="RefSeq" id="WP_238479378.1">
    <property type="nucleotide sequence ID" value="NZ_JAAMFJ010000006.1"/>
</dbReference>
<proteinExistence type="predicted"/>
<protein>
    <submittedName>
        <fullName evidence="5">BspA family leucine-rich repeat surface protein</fullName>
    </submittedName>
</protein>
<dbReference type="Proteomes" id="UP000735205">
    <property type="component" value="Unassembled WGS sequence"/>
</dbReference>
<evidence type="ECO:0000256" key="2">
    <source>
        <dbReference type="SAM" id="MobiDB-lite"/>
    </source>
</evidence>
<dbReference type="Gene3D" id="3.80.10.10">
    <property type="entry name" value="Ribonuclease Inhibitor"/>
    <property type="match status" value="1"/>
</dbReference>
<evidence type="ECO:0000256" key="1">
    <source>
        <dbReference type="ARBA" id="ARBA00022737"/>
    </source>
</evidence>
<dbReference type="InterPro" id="IPR011889">
    <property type="entry name" value="Liste_lipo_26"/>
</dbReference>
<dbReference type="Gene3D" id="3.10.20.320">
    <property type="entry name" value="Putative peptidoglycan bound protein (lpxtg motif)"/>
    <property type="match status" value="1"/>
</dbReference>
<evidence type="ECO:0000313" key="6">
    <source>
        <dbReference type="Proteomes" id="UP000735205"/>
    </source>
</evidence>
<feature type="domain" description="Mub B2-like" evidence="4">
    <location>
        <begin position="479"/>
        <end position="574"/>
    </location>
</feature>
<sequence>MKKSSLMVFTLSGLILGGIVSTETMQADSVPVSDSSTTTSSASTQADTSVVTSTWGTSPVSFDSTTGTLTVSAGTIGQAGEEIPNISKYKVKQIILEGDVKAPQDSSYLFCGAYSSKYGTSYFRELTSISGQLDTSNVTNMRNMFANSDVENLDVSNWDTSKVTDMSQLFYVAKIKQFDVSNWNTSNVTNMASMFSDSEAQYLDVSDWDTSKVTDMEGMFPSSKIKTLDVSKWDTSNVTNMSSMFSDSDIENLDVSHWDVSKVEDMVCMFQRTIVPTIDVSQWHPSSIKQMAFIFAETNVTTLDLTNFDTSNLAVDYSASVEQMFQGSKVNTLTLGPKTIFRDFEVVNSGGYDTLPEIDTSTGEYTGKWERVDPASPSSVYDSSLDFMKNYDGSMPGTYVWQRTQTAAKDLIINYQDVNGNPIYDQKVISGNVGDAFNESPVDIPGYTFKEVKDNAATSGTLSNDEQNLTFVYEKNAPTESTESKMVTQTIHYQYADGTEAADTYTKSLTFTRTKYTDAVTGEVTYGDWSADQNFEAVKSPVIDGYTPDQAEIAAQTVNSDSQDMTFTVTYTKHATGSDNQDGTNTPSNPDNQDGTNTPSNPGSNGTNQVSSESTKPQT</sequence>
<feature type="region of interest" description="Disordered" evidence="2">
    <location>
        <begin position="574"/>
        <end position="619"/>
    </location>
</feature>
<dbReference type="InterPro" id="IPR041495">
    <property type="entry name" value="Mub_B2"/>
</dbReference>
<dbReference type="Pfam" id="PF03382">
    <property type="entry name" value="DUF285"/>
    <property type="match status" value="2"/>
</dbReference>
<dbReference type="SUPFAM" id="SSF52058">
    <property type="entry name" value="L domain-like"/>
    <property type="match status" value="1"/>
</dbReference>
<dbReference type="EMBL" id="JAAMFJ010000006">
    <property type="protein sequence ID" value="MBS9336753.1"/>
    <property type="molecule type" value="Genomic_DNA"/>
</dbReference>
<gene>
    <name evidence="5" type="ORF">G6R28_05865</name>
</gene>
<dbReference type="InterPro" id="IPR032675">
    <property type="entry name" value="LRR_dom_sf"/>
</dbReference>
<feature type="domain" description="MucBP" evidence="3">
    <location>
        <begin position="412"/>
        <end position="474"/>
    </location>
</feature>
<reference evidence="5 6" key="1">
    <citation type="submission" date="2020-02" db="EMBL/GenBank/DDBJ databases">
        <title>Fructobacillus sp. isolated from paper mulberry of Taiwan.</title>
        <authorList>
            <person name="Lin S.-T."/>
        </authorList>
    </citation>
    <scope>NUCLEOTIDE SEQUENCE [LARGE SCALE GENOMIC DNA]</scope>
    <source>
        <strain evidence="5 6">M1-21</strain>
    </source>
</reference>
<accession>A0ABS5QU79</accession>
<feature type="non-terminal residue" evidence="5">
    <location>
        <position position="619"/>
    </location>
</feature>
<name>A0ABS5QU79_9LACO</name>
<keyword evidence="6" id="KW-1185">Reference proteome</keyword>
<evidence type="ECO:0000259" key="3">
    <source>
        <dbReference type="Pfam" id="PF06458"/>
    </source>
</evidence>
<dbReference type="Gene3D" id="2.60.40.4300">
    <property type="match status" value="1"/>
</dbReference>
<dbReference type="InterPro" id="IPR009459">
    <property type="entry name" value="MucBP_dom"/>
</dbReference>
<evidence type="ECO:0000313" key="5">
    <source>
        <dbReference type="EMBL" id="MBS9336753.1"/>
    </source>
</evidence>
<dbReference type="InterPro" id="IPR005046">
    <property type="entry name" value="DUF285"/>
</dbReference>
<dbReference type="NCBIfam" id="TIGR02167">
    <property type="entry name" value="Liste_lipo_26"/>
    <property type="match status" value="5"/>
</dbReference>
<comment type="caution">
    <text evidence="5">The sequence shown here is derived from an EMBL/GenBank/DDBJ whole genome shotgun (WGS) entry which is preliminary data.</text>
</comment>
<evidence type="ECO:0000259" key="4">
    <source>
        <dbReference type="Pfam" id="PF17966"/>
    </source>
</evidence>
<dbReference type="Pfam" id="PF06458">
    <property type="entry name" value="MucBP"/>
    <property type="match status" value="1"/>
</dbReference>
<dbReference type="Pfam" id="PF17966">
    <property type="entry name" value="Muc_B2"/>
    <property type="match status" value="1"/>
</dbReference>
<keyword evidence="1" id="KW-0677">Repeat</keyword>